<accession>A0ABP7KU20</accession>
<evidence type="ECO:0000313" key="2">
    <source>
        <dbReference type="Proteomes" id="UP001500827"/>
    </source>
</evidence>
<dbReference type="SUPFAM" id="SSF51905">
    <property type="entry name" value="FAD/NAD(P)-binding domain"/>
    <property type="match status" value="1"/>
</dbReference>
<sequence>MSHDRAIRTIVVAGGGIVGLSAAIAFARVLPGTAVKVVETTPDPAALADRLPTAHPGVTRFHAFIGIDETDLVRSGVATHHLGTAFTDWSANGEPWIWAFGSYGKPAGAIPFDQVWVRAQRAGHALPYDRYSIAAALAQAGKFVHPARDPEFVGSRFTYGLRLNPEAYQQRLRTEAQRSRVTFQRGEIGGLEIGEDGRASALVLTEGTRIEADLFVDCAGPAGRLIRKLDDSFEDWSGWMPFGRLSLSSSESELIPRTMDVARAAPWGWTSELSLRGRTLSVSMGEQGDVAVVRGRRLRPWVHNVLALGDSATAVDPLQGFNLELAQISILLALEMLPGRDFADIETGEYNRRYERITRRVRDFLALHYSRSGRSGGLWLDVADREPPDSLRRTLDQYEYRGRMPFHEDESVSRDSWTAVLLGLGVRPRELDPRAGAVPLDQAMTAMERLASDIAQMPAQLPKYGDYLARITH</sequence>
<proteinExistence type="predicted"/>
<dbReference type="Pfam" id="PF04820">
    <property type="entry name" value="Trp_halogenase"/>
    <property type="match status" value="2"/>
</dbReference>
<protein>
    <submittedName>
        <fullName evidence="1">Tryptophan 7-halogenase</fullName>
    </submittedName>
</protein>
<dbReference type="PANTHER" id="PTHR43747">
    <property type="entry name" value="FAD-BINDING PROTEIN"/>
    <property type="match status" value="1"/>
</dbReference>
<evidence type="ECO:0000313" key="1">
    <source>
        <dbReference type="EMBL" id="GAA3887980.1"/>
    </source>
</evidence>
<gene>
    <name evidence="1" type="ORF">GCM10022276_03840</name>
</gene>
<dbReference type="InterPro" id="IPR006905">
    <property type="entry name" value="Flavin_halogenase"/>
</dbReference>
<dbReference type="RefSeq" id="WP_344698007.1">
    <property type="nucleotide sequence ID" value="NZ_BAABBM010000001.1"/>
</dbReference>
<reference evidence="2" key="1">
    <citation type="journal article" date="2019" name="Int. J. Syst. Evol. Microbiol.">
        <title>The Global Catalogue of Microorganisms (GCM) 10K type strain sequencing project: providing services to taxonomists for standard genome sequencing and annotation.</title>
        <authorList>
            <consortium name="The Broad Institute Genomics Platform"/>
            <consortium name="The Broad Institute Genome Sequencing Center for Infectious Disease"/>
            <person name="Wu L."/>
            <person name="Ma J."/>
        </authorList>
    </citation>
    <scope>NUCLEOTIDE SEQUENCE [LARGE SCALE GENOMIC DNA]</scope>
    <source>
        <strain evidence="2">JCM 17543</strain>
    </source>
</reference>
<comment type="caution">
    <text evidence="1">The sequence shown here is derived from an EMBL/GenBank/DDBJ whole genome shotgun (WGS) entry which is preliminary data.</text>
</comment>
<dbReference type="Gene3D" id="3.50.50.60">
    <property type="entry name" value="FAD/NAD(P)-binding domain"/>
    <property type="match status" value="2"/>
</dbReference>
<dbReference type="InterPro" id="IPR050816">
    <property type="entry name" value="Flavin-dep_Halogenase_NPB"/>
</dbReference>
<dbReference type="EMBL" id="BAABBM010000001">
    <property type="protein sequence ID" value="GAA3887980.1"/>
    <property type="molecule type" value="Genomic_DNA"/>
</dbReference>
<name>A0ABP7KU20_9SPHN</name>
<dbReference type="InterPro" id="IPR036188">
    <property type="entry name" value="FAD/NAD-bd_sf"/>
</dbReference>
<dbReference type="Proteomes" id="UP001500827">
    <property type="component" value="Unassembled WGS sequence"/>
</dbReference>
<organism evidence="1 2">
    <name type="scientific">Sphingomonas limnosediminicola</name>
    <dbReference type="NCBI Taxonomy" id="940133"/>
    <lineage>
        <taxon>Bacteria</taxon>
        <taxon>Pseudomonadati</taxon>
        <taxon>Pseudomonadota</taxon>
        <taxon>Alphaproteobacteria</taxon>
        <taxon>Sphingomonadales</taxon>
        <taxon>Sphingomonadaceae</taxon>
        <taxon>Sphingomonas</taxon>
    </lineage>
</organism>
<dbReference type="PANTHER" id="PTHR43747:SF4">
    <property type="entry name" value="FLAVIN-DEPENDENT TRYPTOPHAN HALOGENASE"/>
    <property type="match status" value="1"/>
</dbReference>
<keyword evidence="2" id="KW-1185">Reference proteome</keyword>